<evidence type="ECO:0000313" key="3">
    <source>
        <dbReference type="EMBL" id="GFH50060.1"/>
    </source>
</evidence>
<feature type="region of interest" description="Disordered" evidence="1">
    <location>
        <begin position="473"/>
        <end position="494"/>
    </location>
</feature>
<dbReference type="AlphaFoldDB" id="A0AAD3H4H4"/>
<dbReference type="SMART" id="SM00088">
    <property type="entry name" value="PINT"/>
    <property type="match status" value="1"/>
</dbReference>
<sequence>MSDEESYEYNYSDASDNDQQMSDEESFQYTDDDASQNNSGDMEVNLENSYYNGKQMRDTAYEQIDTPPDEDDSTELISIAQAIAEFEKTIEMEDTIGAWRFKCLKQIIKIHIHQRDFKSAKLAYQRLLECISNPELQGVTPNAIEKGIHRMLDRVSSILNSEQSEEAQSLAKLVYDSTLSMFHPSRGSCPNERLWFKTNLKYGQLLFTNFEVHKLQSVIYDLLHTSGLEDTPAENRSSSNSTHLMEIYALQIQLYSKLKDNVMLREIFAKAKAVRGGIPHPRTLALIQELGGKMHMGSKDYEEASTAFFEAFKSYDEAGDVGRLRCLKYLVLASMLGESSINPFDSQEVRPYKTDPEIRAMTKLVDSFHSNDIKTFDRILDKNEGHVMDDEFIREYIADLRETIRKQVLLDLVKPYTRISLEALSKELNGISVKEIDALLVPLILDGKLDGRIDQVNGILVKSVDRLGTKSNTSTAIKEESKTADSQKKKSAEAKLPEWGSGTIACKTIDAMELLMKEMANLTSTVSGIGIMTQEKRGKPEEFGTDFRGEFGGMGAISLRHGAA</sequence>
<dbReference type="SUPFAM" id="SSF46785">
    <property type="entry name" value="Winged helix' DNA-binding domain"/>
    <property type="match status" value="1"/>
</dbReference>
<dbReference type="Gene3D" id="1.25.40.570">
    <property type="match status" value="1"/>
</dbReference>
<feature type="compositionally biased region" description="Polar residues" evidence="1">
    <location>
        <begin position="35"/>
        <end position="44"/>
    </location>
</feature>
<dbReference type="PROSITE" id="PS50250">
    <property type="entry name" value="PCI"/>
    <property type="match status" value="1"/>
</dbReference>
<dbReference type="PANTHER" id="PTHR10678">
    <property type="entry name" value="26S PROTEASOME NON-ATPASE REGULATORY SUBUNIT 11/COP9 SIGNALOSOME COMPLEX SUBUNIT 2"/>
    <property type="match status" value="1"/>
</dbReference>
<accession>A0AAD3H4H4</accession>
<feature type="compositionally biased region" description="Basic and acidic residues" evidence="1">
    <location>
        <begin position="477"/>
        <end position="494"/>
    </location>
</feature>
<dbReference type="InterPro" id="IPR050871">
    <property type="entry name" value="26S_Proteasome/COP9_Components"/>
</dbReference>
<dbReference type="EMBL" id="BLLK01000038">
    <property type="protein sequence ID" value="GFH50060.1"/>
    <property type="molecule type" value="Genomic_DNA"/>
</dbReference>
<proteinExistence type="predicted"/>
<name>A0AAD3H4H4_9STRA</name>
<comment type="caution">
    <text evidence="3">The sequence shown here is derived from an EMBL/GenBank/DDBJ whole genome shotgun (WGS) entry which is preliminary data.</text>
</comment>
<feature type="compositionally biased region" description="Acidic residues" evidence="1">
    <location>
        <begin position="21"/>
        <end position="34"/>
    </location>
</feature>
<reference evidence="3 4" key="1">
    <citation type="journal article" date="2021" name="Sci. Rep.">
        <title>The genome of the diatom Chaetoceros tenuissimus carries an ancient integrated fragment of an extant virus.</title>
        <authorList>
            <person name="Hongo Y."/>
            <person name="Kimura K."/>
            <person name="Takaki Y."/>
            <person name="Yoshida Y."/>
            <person name="Baba S."/>
            <person name="Kobayashi G."/>
            <person name="Nagasaki K."/>
            <person name="Hano T."/>
            <person name="Tomaru Y."/>
        </authorList>
    </citation>
    <scope>NUCLEOTIDE SEQUENCE [LARGE SCALE GENOMIC DNA]</scope>
    <source>
        <strain evidence="3 4">NIES-3715</strain>
    </source>
</reference>
<evidence type="ECO:0000313" key="4">
    <source>
        <dbReference type="Proteomes" id="UP001054902"/>
    </source>
</evidence>
<dbReference type="Pfam" id="PF01399">
    <property type="entry name" value="PCI"/>
    <property type="match status" value="1"/>
</dbReference>
<gene>
    <name evidence="3" type="ORF">CTEN210_06536</name>
</gene>
<protein>
    <submittedName>
        <fullName evidence="3">COP9 signalosome complex subunit 2</fullName>
    </submittedName>
</protein>
<feature type="domain" description="PCI" evidence="2">
    <location>
        <begin position="300"/>
        <end position="467"/>
    </location>
</feature>
<feature type="region of interest" description="Disordered" evidence="1">
    <location>
        <begin position="1"/>
        <end position="44"/>
    </location>
</feature>
<dbReference type="SMART" id="SM00753">
    <property type="entry name" value="PAM"/>
    <property type="match status" value="1"/>
</dbReference>
<dbReference type="InterPro" id="IPR000717">
    <property type="entry name" value="PCI_dom"/>
</dbReference>
<keyword evidence="4" id="KW-1185">Reference proteome</keyword>
<dbReference type="Proteomes" id="UP001054902">
    <property type="component" value="Unassembled WGS sequence"/>
</dbReference>
<evidence type="ECO:0000259" key="2">
    <source>
        <dbReference type="PROSITE" id="PS50250"/>
    </source>
</evidence>
<organism evidence="3 4">
    <name type="scientific">Chaetoceros tenuissimus</name>
    <dbReference type="NCBI Taxonomy" id="426638"/>
    <lineage>
        <taxon>Eukaryota</taxon>
        <taxon>Sar</taxon>
        <taxon>Stramenopiles</taxon>
        <taxon>Ochrophyta</taxon>
        <taxon>Bacillariophyta</taxon>
        <taxon>Coscinodiscophyceae</taxon>
        <taxon>Chaetocerotophycidae</taxon>
        <taxon>Chaetocerotales</taxon>
        <taxon>Chaetocerotaceae</taxon>
        <taxon>Chaetoceros</taxon>
    </lineage>
</organism>
<dbReference type="InterPro" id="IPR036390">
    <property type="entry name" value="WH_DNA-bd_sf"/>
</dbReference>
<evidence type="ECO:0000256" key="1">
    <source>
        <dbReference type="SAM" id="MobiDB-lite"/>
    </source>
</evidence>